<protein>
    <submittedName>
        <fullName evidence="3">Serine/threonine-protein kinase ULK3-like</fullName>
    </submittedName>
</protein>
<dbReference type="FunFam" id="1.20.58.80:FF:000008">
    <property type="entry name" value="serine/threonine-protein kinase ULK3 isoform X1"/>
    <property type="match status" value="1"/>
</dbReference>
<organism evidence="2 3">
    <name type="scientific">Notechis scutatus</name>
    <name type="common">mainland tiger snake</name>
    <dbReference type="NCBI Taxonomy" id="8663"/>
    <lineage>
        <taxon>Eukaryota</taxon>
        <taxon>Metazoa</taxon>
        <taxon>Chordata</taxon>
        <taxon>Craniata</taxon>
        <taxon>Vertebrata</taxon>
        <taxon>Euteleostomi</taxon>
        <taxon>Lepidosauria</taxon>
        <taxon>Squamata</taxon>
        <taxon>Bifurcata</taxon>
        <taxon>Unidentata</taxon>
        <taxon>Episquamata</taxon>
        <taxon>Toxicofera</taxon>
        <taxon>Serpentes</taxon>
        <taxon>Colubroidea</taxon>
        <taxon>Elapidae</taxon>
        <taxon>Hydrophiinae</taxon>
        <taxon>Notechis</taxon>
    </lineage>
</organism>
<keyword evidence="2" id="KW-1185">Reference proteome</keyword>
<feature type="domain" description="MIT" evidence="1">
    <location>
        <begin position="3"/>
        <end position="66"/>
    </location>
</feature>
<sequence length="90" mass="10067">MEAIKKDQEGDMASALSLYSKALEYFVPALRYERDAQRKEAIRSKVSDYISRAEQLKALVASDNKTLLQKGCPGRDILKGKFLKEGKISG</sequence>
<dbReference type="InterPro" id="IPR036181">
    <property type="entry name" value="MIT_dom_sf"/>
</dbReference>
<evidence type="ECO:0000259" key="1">
    <source>
        <dbReference type="SMART" id="SM00745"/>
    </source>
</evidence>
<dbReference type="InterPro" id="IPR007330">
    <property type="entry name" value="MIT_dom"/>
</dbReference>
<reference evidence="3" key="1">
    <citation type="submission" date="2025-08" db="UniProtKB">
        <authorList>
            <consortium name="RefSeq"/>
        </authorList>
    </citation>
    <scope>IDENTIFICATION</scope>
</reference>
<dbReference type="GeneID" id="113431252"/>
<dbReference type="RefSeq" id="XP_026549378.1">
    <property type="nucleotide sequence ID" value="XM_026693593.1"/>
</dbReference>
<evidence type="ECO:0000313" key="3">
    <source>
        <dbReference type="RefSeq" id="XP_026549378.1"/>
    </source>
</evidence>
<dbReference type="SMART" id="SM00745">
    <property type="entry name" value="MIT"/>
    <property type="match status" value="1"/>
</dbReference>
<name>A0A6J1W919_9SAUR</name>
<evidence type="ECO:0000313" key="2">
    <source>
        <dbReference type="Proteomes" id="UP000504612"/>
    </source>
</evidence>
<dbReference type="SUPFAM" id="SSF116846">
    <property type="entry name" value="MIT domain"/>
    <property type="match status" value="1"/>
</dbReference>
<gene>
    <name evidence="3" type="primary">LOC113431252</name>
</gene>
<dbReference type="Pfam" id="PF04212">
    <property type="entry name" value="MIT"/>
    <property type="match status" value="1"/>
</dbReference>
<dbReference type="AlphaFoldDB" id="A0A6J1W919"/>
<accession>A0A6J1W919</accession>
<dbReference type="Proteomes" id="UP000504612">
    <property type="component" value="Unplaced"/>
</dbReference>
<proteinExistence type="predicted"/>
<dbReference type="KEGG" id="nss:113431252"/>
<dbReference type="Gene3D" id="1.20.58.80">
    <property type="entry name" value="Phosphotransferase system, lactose/cellobiose-type IIA subunit"/>
    <property type="match status" value="1"/>
</dbReference>